<evidence type="ECO:0008006" key="4">
    <source>
        <dbReference type="Google" id="ProtNLM"/>
    </source>
</evidence>
<accession>A0ABR0KBU9</accession>
<feature type="compositionally biased region" description="Polar residues" evidence="1">
    <location>
        <begin position="23"/>
        <end position="34"/>
    </location>
</feature>
<organism evidence="2 3">
    <name type="scientific">Lithohypha guttulata</name>
    <dbReference type="NCBI Taxonomy" id="1690604"/>
    <lineage>
        <taxon>Eukaryota</taxon>
        <taxon>Fungi</taxon>
        <taxon>Dikarya</taxon>
        <taxon>Ascomycota</taxon>
        <taxon>Pezizomycotina</taxon>
        <taxon>Eurotiomycetes</taxon>
        <taxon>Chaetothyriomycetidae</taxon>
        <taxon>Chaetothyriales</taxon>
        <taxon>Trichomeriaceae</taxon>
        <taxon>Lithohypha</taxon>
    </lineage>
</organism>
<dbReference type="CDD" id="cd18186">
    <property type="entry name" value="BTB_POZ_ZBTB_KLHL-like"/>
    <property type="match status" value="1"/>
</dbReference>
<keyword evidence="3" id="KW-1185">Reference proteome</keyword>
<dbReference type="SUPFAM" id="SSF54695">
    <property type="entry name" value="POZ domain"/>
    <property type="match status" value="1"/>
</dbReference>
<feature type="compositionally biased region" description="Acidic residues" evidence="1">
    <location>
        <begin position="192"/>
        <end position="208"/>
    </location>
</feature>
<sequence>MSLRRGAGVGGKAPRLRFEAPHKQQQSGVTSMADRSQMALLDREYALLVGKEATDCTVSCQGEIFRLHKVKFFRHGPLEKMFYGDFQEARAGHVNLADALDLVIPLVYFLYVEQYLTDRFIWEKLVSHMCPGAKLPYRGDDYAYHAGMYELGERYDLGGLRRSAYESFVRCAFGADIAVPLSESEPPPSPGIEEDRDSEQDIDTETEQLTDKAPSREATVTPSQARIPKIRTIVTTIMRDDRFQHLKPLRDVLVHLLLQIRKDEHRPPGELDSSYLMMTSHLLFARLEKLGTWCSASAKRLRWDT</sequence>
<gene>
    <name evidence="2" type="ORF">LTR24_004483</name>
</gene>
<protein>
    <recommendedName>
        <fullName evidence="4">BTB domain-containing protein</fullName>
    </recommendedName>
</protein>
<name>A0ABR0KBU9_9EURO</name>
<evidence type="ECO:0000256" key="1">
    <source>
        <dbReference type="SAM" id="MobiDB-lite"/>
    </source>
</evidence>
<dbReference type="Gene3D" id="3.30.710.10">
    <property type="entry name" value="Potassium Channel Kv1.1, Chain A"/>
    <property type="match status" value="1"/>
</dbReference>
<feature type="region of interest" description="Disordered" evidence="1">
    <location>
        <begin position="180"/>
        <end position="222"/>
    </location>
</feature>
<proteinExistence type="predicted"/>
<evidence type="ECO:0000313" key="2">
    <source>
        <dbReference type="EMBL" id="KAK5093222.1"/>
    </source>
</evidence>
<dbReference type="EMBL" id="JAVRRG010000046">
    <property type="protein sequence ID" value="KAK5093222.1"/>
    <property type="molecule type" value="Genomic_DNA"/>
</dbReference>
<feature type="region of interest" description="Disordered" evidence="1">
    <location>
        <begin position="1"/>
        <end position="34"/>
    </location>
</feature>
<evidence type="ECO:0000313" key="3">
    <source>
        <dbReference type="Proteomes" id="UP001345013"/>
    </source>
</evidence>
<dbReference type="InterPro" id="IPR011333">
    <property type="entry name" value="SKP1/BTB/POZ_sf"/>
</dbReference>
<dbReference type="Proteomes" id="UP001345013">
    <property type="component" value="Unassembled WGS sequence"/>
</dbReference>
<reference evidence="2 3" key="1">
    <citation type="submission" date="2023-08" db="EMBL/GenBank/DDBJ databases">
        <title>Black Yeasts Isolated from many extreme environments.</title>
        <authorList>
            <person name="Coleine C."/>
            <person name="Stajich J.E."/>
            <person name="Selbmann L."/>
        </authorList>
    </citation>
    <scope>NUCLEOTIDE SEQUENCE [LARGE SCALE GENOMIC DNA]</scope>
    <source>
        <strain evidence="2 3">CCFEE 5885</strain>
    </source>
</reference>
<comment type="caution">
    <text evidence="2">The sequence shown here is derived from an EMBL/GenBank/DDBJ whole genome shotgun (WGS) entry which is preliminary data.</text>
</comment>